<comment type="subcellular location">
    <subcellularLocation>
        <location evidence="1">Mitochondrion inner membrane</location>
        <topology evidence="1">Single-pass membrane protein</topology>
    </subcellularLocation>
</comment>
<dbReference type="InterPro" id="IPR033122">
    <property type="entry name" value="LETM1-like_RBD"/>
</dbReference>
<gene>
    <name evidence="11" type="ORF">DAPK24_047020</name>
</gene>
<protein>
    <submittedName>
        <fullName evidence="11">Ylh47 protein</fullName>
    </submittedName>
</protein>
<dbReference type="GO" id="GO:0005743">
    <property type="term" value="C:mitochondrial inner membrane"/>
    <property type="evidence" value="ECO:0007669"/>
    <property type="project" value="UniProtKB-SubCell"/>
</dbReference>
<sequence>MLNLSKSSCSLIIKSISISKNSVRNIHYINNNINRSNSLFRPFIISNKNSFIRYNSTNSDNNNKSSDNKIKSKNPAEVASPNANLPIPTSSKKLTVWEKVKHEAHHYWEGTKLLGLEIKISTRLLLKMSSGYELTRREYRQLKRTTADVLRLFPFAMFVLIPFAELLLPVAIKIFPNLLPSTYESKVDKDKKMALLRNTRYKVAQVLTDSKQMVNLTSNLTDEQIVDFKDFMNKFNNSKSNEITRQQLLRVAKMFKDDLILDNVPRGTLVAIAKYINLRPYGSDQILRYRIRHKMLKIKEDDRLIDDEGVENLSLAELQQACASRGIHMYNTTPGQMRQYLYEWLDMRLREKIPSTLMLLVNAYTYGEAERYSSTHEALKAVLSSLPREFYHEQELQVDIDNATIQQRLNVLKEQEHLIQSENVQEKDHKILVKDKLSLDEDDKSSDNAKNSEKK</sequence>
<name>A0AAV5R9D7_PICKL</name>
<dbReference type="EMBL" id="BTGB01000009">
    <property type="protein sequence ID" value="GMM48104.1"/>
    <property type="molecule type" value="Genomic_DNA"/>
</dbReference>
<evidence type="ECO:0000256" key="9">
    <source>
        <dbReference type="SAM" id="Phobius"/>
    </source>
</evidence>
<dbReference type="PANTHER" id="PTHR14009:SF1">
    <property type="entry name" value="MITOCHONDRIAL PROTON_CALCIUM EXCHANGER PROTEIN"/>
    <property type="match status" value="1"/>
</dbReference>
<keyword evidence="4 9" id="KW-1133">Transmembrane helix</keyword>
<keyword evidence="6 9" id="KW-0472">Membrane</keyword>
<evidence type="ECO:0000256" key="2">
    <source>
        <dbReference type="ARBA" id="ARBA00022692"/>
    </source>
</evidence>
<evidence type="ECO:0000256" key="5">
    <source>
        <dbReference type="ARBA" id="ARBA00023128"/>
    </source>
</evidence>
<keyword evidence="5 7" id="KW-0496">Mitochondrion</keyword>
<reference evidence="11 12" key="1">
    <citation type="journal article" date="2023" name="Elife">
        <title>Identification of key yeast species and microbe-microbe interactions impacting larval growth of Drosophila in the wild.</title>
        <authorList>
            <person name="Mure A."/>
            <person name="Sugiura Y."/>
            <person name="Maeda R."/>
            <person name="Honda K."/>
            <person name="Sakurai N."/>
            <person name="Takahashi Y."/>
            <person name="Watada M."/>
            <person name="Katoh T."/>
            <person name="Gotoh A."/>
            <person name="Gotoh Y."/>
            <person name="Taniguchi I."/>
            <person name="Nakamura K."/>
            <person name="Hayashi T."/>
            <person name="Katayama T."/>
            <person name="Uemura T."/>
            <person name="Hattori Y."/>
        </authorList>
    </citation>
    <scope>NUCLEOTIDE SEQUENCE [LARGE SCALE GENOMIC DNA]</scope>
    <source>
        <strain evidence="11 12">PK-24</strain>
    </source>
</reference>
<keyword evidence="12" id="KW-1185">Reference proteome</keyword>
<evidence type="ECO:0000313" key="11">
    <source>
        <dbReference type="EMBL" id="GMM48104.1"/>
    </source>
</evidence>
<dbReference type="Proteomes" id="UP001378960">
    <property type="component" value="Unassembled WGS sequence"/>
</dbReference>
<dbReference type="InterPro" id="IPR044202">
    <property type="entry name" value="LETM1/MDM38-like"/>
</dbReference>
<dbReference type="GO" id="GO:0030003">
    <property type="term" value="P:intracellular monoatomic cation homeostasis"/>
    <property type="evidence" value="ECO:0007669"/>
    <property type="project" value="TreeGrafter"/>
</dbReference>
<evidence type="ECO:0000256" key="7">
    <source>
        <dbReference type="PROSITE-ProRule" id="PRU01094"/>
    </source>
</evidence>
<evidence type="ECO:0000256" key="3">
    <source>
        <dbReference type="ARBA" id="ARBA00022792"/>
    </source>
</evidence>
<dbReference type="AlphaFoldDB" id="A0AAV5R9D7"/>
<evidence type="ECO:0000256" key="1">
    <source>
        <dbReference type="ARBA" id="ARBA00004434"/>
    </source>
</evidence>
<accession>A0AAV5R9D7</accession>
<organism evidence="11 12">
    <name type="scientific">Pichia kluyveri</name>
    <name type="common">Yeast</name>
    <dbReference type="NCBI Taxonomy" id="36015"/>
    <lineage>
        <taxon>Eukaryota</taxon>
        <taxon>Fungi</taxon>
        <taxon>Dikarya</taxon>
        <taxon>Ascomycota</taxon>
        <taxon>Saccharomycotina</taxon>
        <taxon>Pichiomycetes</taxon>
        <taxon>Pichiales</taxon>
        <taxon>Pichiaceae</taxon>
        <taxon>Pichia</taxon>
    </lineage>
</organism>
<dbReference type="GO" id="GO:0043022">
    <property type="term" value="F:ribosome binding"/>
    <property type="evidence" value="ECO:0007669"/>
    <property type="project" value="InterPro"/>
</dbReference>
<dbReference type="Pfam" id="PF07766">
    <property type="entry name" value="LETM1_RBD"/>
    <property type="match status" value="1"/>
</dbReference>
<feature type="transmembrane region" description="Helical" evidence="9">
    <location>
        <begin position="149"/>
        <end position="172"/>
    </location>
</feature>
<evidence type="ECO:0000256" key="4">
    <source>
        <dbReference type="ARBA" id="ARBA00022989"/>
    </source>
</evidence>
<keyword evidence="3" id="KW-0999">Mitochondrion inner membrane</keyword>
<dbReference type="PANTHER" id="PTHR14009">
    <property type="entry name" value="LEUCINE ZIPPER-EF-HAND CONTAINING TRANSMEMBRANE PROTEIN"/>
    <property type="match status" value="1"/>
</dbReference>
<evidence type="ECO:0000313" key="12">
    <source>
        <dbReference type="Proteomes" id="UP001378960"/>
    </source>
</evidence>
<keyword evidence="2 9" id="KW-0812">Transmembrane</keyword>
<feature type="domain" description="Letm1 RBD" evidence="10">
    <location>
        <begin position="195"/>
        <end position="414"/>
    </location>
</feature>
<proteinExistence type="predicted"/>
<evidence type="ECO:0000256" key="6">
    <source>
        <dbReference type="ARBA" id="ARBA00023136"/>
    </source>
</evidence>
<feature type="compositionally biased region" description="Low complexity" evidence="8">
    <location>
        <begin position="56"/>
        <end position="65"/>
    </location>
</feature>
<feature type="region of interest" description="Disordered" evidence="8">
    <location>
        <begin position="56"/>
        <end position="85"/>
    </location>
</feature>
<evidence type="ECO:0000256" key="8">
    <source>
        <dbReference type="SAM" id="MobiDB-lite"/>
    </source>
</evidence>
<comment type="caution">
    <text evidence="11">The sequence shown here is derived from an EMBL/GenBank/DDBJ whole genome shotgun (WGS) entry which is preliminary data.</text>
</comment>
<dbReference type="PROSITE" id="PS51758">
    <property type="entry name" value="LETM1_RBD"/>
    <property type="match status" value="1"/>
</dbReference>
<evidence type="ECO:0000259" key="10">
    <source>
        <dbReference type="PROSITE" id="PS51758"/>
    </source>
</evidence>
<feature type="region of interest" description="Disordered" evidence="8">
    <location>
        <begin position="436"/>
        <end position="455"/>
    </location>
</feature>